<protein>
    <submittedName>
        <fullName evidence="2">ElaA protein</fullName>
    </submittedName>
</protein>
<proteinExistence type="predicted"/>
<dbReference type="Proteomes" id="UP000654257">
    <property type="component" value="Unassembled WGS sequence"/>
</dbReference>
<dbReference type="InterPro" id="IPR000182">
    <property type="entry name" value="GNAT_dom"/>
</dbReference>
<dbReference type="CDD" id="cd04301">
    <property type="entry name" value="NAT_SF"/>
    <property type="match status" value="1"/>
</dbReference>
<dbReference type="GO" id="GO:0016747">
    <property type="term" value="F:acyltransferase activity, transferring groups other than amino-acyl groups"/>
    <property type="evidence" value="ECO:0007669"/>
    <property type="project" value="InterPro"/>
</dbReference>
<dbReference type="Gene3D" id="3.40.630.30">
    <property type="match status" value="1"/>
</dbReference>
<reference evidence="2" key="1">
    <citation type="journal article" date="2014" name="Int. J. Syst. Evol. Microbiol.">
        <title>Complete genome sequence of Corynebacterium casei LMG S-19264T (=DSM 44701T), isolated from a smear-ripened cheese.</title>
        <authorList>
            <consortium name="US DOE Joint Genome Institute (JGI-PGF)"/>
            <person name="Walter F."/>
            <person name="Albersmeier A."/>
            <person name="Kalinowski J."/>
            <person name="Ruckert C."/>
        </authorList>
    </citation>
    <scope>NUCLEOTIDE SEQUENCE</scope>
    <source>
        <strain evidence="2">CCM 7905</strain>
    </source>
</reference>
<dbReference type="RefSeq" id="WP_188545946.1">
    <property type="nucleotide sequence ID" value="NZ_BMCU01000003.1"/>
</dbReference>
<evidence type="ECO:0000313" key="3">
    <source>
        <dbReference type="Proteomes" id="UP000654257"/>
    </source>
</evidence>
<dbReference type="InterPro" id="IPR016181">
    <property type="entry name" value="Acyl_CoA_acyltransferase"/>
</dbReference>
<evidence type="ECO:0000259" key="1">
    <source>
        <dbReference type="PROSITE" id="PS51186"/>
    </source>
</evidence>
<comment type="caution">
    <text evidence="2">The sequence shown here is derived from an EMBL/GenBank/DDBJ whole genome shotgun (WGS) entry which is preliminary data.</text>
</comment>
<organism evidence="2 3">
    <name type="scientific">Rhodococcoides trifolii</name>
    <dbReference type="NCBI Taxonomy" id="908250"/>
    <lineage>
        <taxon>Bacteria</taxon>
        <taxon>Bacillati</taxon>
        <taxon>Actinomycetota</taxon>
        <taxon>Actinomycetes</taxon>
        <taxon>Mycobacteriales</taxon>
        <taxon>Nocardiaceae</taxon>
        <taxon>Rhodococcoides</taxon>
    </lineage>
</organism>
<accession>A0A917G0P4</accession>
<dbReference type="SUPFAM" id="SSF55729">
    <property type="entry name" value="Acyl-CoA N-acyltransferases (Nat)"/>
    <property type="match status" value="1"/>
</dbReference>
<name>A0A917G0P4_9NOCA</name>
<dbReference type="PROSITE" id="PS51186">
    <property type="entry name" value="GNAT"/>
    <property type="match status" value="1"/>
</dbReference>
<dbReference type="AlphaFoldDB" id="A0A917G0P4"/>
<dbReference type="Pfam" id="PF13673">
    <property type="entry name" value="Acetyltransf_10"/>
    <property type="match status" value="1"/>
</dbReference>
<evidence type="ECO:0000313" key="2">
    <source>
        <dbReference type="EMBL" id="GGG16627.1"/>
    </source>
</evidence>
<feature type="domain" description="N-acetyltransferase" evidence="1">
    <location>
        <begin position="6"/>
        <end position="142"/>
    </location>
</feature>
<sequence>MAVYRSPVATIDPVALYKILRLRTEVFVHEQRIVDEQELDGRDLEDTTTLYWYEEDGSVLATLRVLDEVPHTHIGRVATAASARGRGIGGRLLTAALEQCSGTVDISAQAYLERWYEAFGFVRVGSNYTEAGIDHVAMTRTV</sequence>
<dbReference type="EMBL" id="BMCU01000003">
    <property type="protein sequence ID" value="GGG16627.1"/>
    <property type="molecule type" value="Genomic_DNA"/>
</dbReference>
<gene>
    <name evidence="2" type="primary">elaA</name>
    <name evidence="2" type="ORF">GCM10007304_33440</name>
</gene>
<reference evidence="2" key="2">
    <citation type="submission" date="2020-09" db="EMBL/GenBank/DDBJ databases">
        <authorList>
            <person name="Sun Q."/>
            <person name="Sedlacek I."/>
        </authorList>
    </citation>
    <scope>NUCLEOTIDE SEQUENCE</scope>
    <source>
        <strain evidence="2">CCM 7905</strain>
    </source>
</reference>
<keyword evidence="3" id="KW-1185">Reference proteome</keyword>